<proteinExistence type="predicted"/>
<keyword evidence="2" id="KW-1185">Reference proteome</keyword>
<dbReference type="InterPro" id="IPR036291">
    <property type="entry name" value="NAD(P)-bd_dom_sf"/>
</dbReference>
<dbReference type="AlphaFoldDB" id="A0A327Q3A8"/>
<dbReference type="NCBIfam" id="NF006159">
    <property type="entry name" value="PRK08303.1"/>
    <property type="match status" value="1"/>
</dbReference>
<sequence length="317" mass="35242">MQLLKDKIAIVAGATRGAGRGIACMLGEAGATVYCTGRSSRNNATNVRPETIEETAEMVTAAGGKGIPVVLDHRDEAAVKLFFEGFTKEVGRVDILVNDIWGGDDLLEWGKKFWELDMNKGFQMMQTAIHTHLITSKYAVPLMIQQQNGLVVEITDGDGFFYRGNLFYDLIKTTIIRLAFSMSEELKKEHIHAVAVTPGFLRSEAMLDLFGVREENWQEGTKRDPNFIASETPYFVGRAVAALAADPNIASKSGRVFSSWDLSTTFGFTDIDGNSPHWGNYVKQHIPKYDYKKLDDEFYSYCKLLGGITLGDVNAWE</sequence>
<accession>A0A327Q3A8</accession>
<dbReference type="PANTHER" id="PTHR44147:SF2">
    <property type="entry name" value="DEHYDROGENASE_REDUCTASE SDR FAMILY MEMBER 1"/>
    <property type="match status" value="1"/>
</dbReference>
<dbReference type="Pfam" id="PF00106">
    <property type="entry name" value="adh_short"/>
    <property type="match status" value="1"/>
</dbReference>
<dbReference type="SUPFAM" id="SSF51735">
    <property type="entry name" value="NAD(P)-binding Rossmann-fold domains"/>
    <property type="match status" value="1"/>
</dbReference>
<dbReference type="Gene3D" id="3.40.50.720">
    <property type="entry name" value="NAD(P)-binding Rossmann-like Domain"/>
    <property type="match status" value="1"/>
</dbReference>
<evidence type="ECO:0000313" key="2">
    <source>
        <dbReference type="Proteomes" id="UP000249547"/>
    </source>
</evidence>
<dbReference type="InterPro" id="IPR002347">
    <property type="entry name" value="SDR_fam"/>
</dbReference>
<reference evidence="1 2" key="1">
    <citation type="submission" date="2018-06" db="EMBL/GenBank/DDBJ databases">
        <title>Genomic Encyclopedia of Archaeal and Bacterial Type Strains, Phase II (KMG-II): from individual species to whole genera.</title>
        <authorList>
            <person name="Goeker M."/>
        </authorList>
    </citation>
    <scope>NUCLEOTIDE SEQUENCE [LARGE SCALE GENOMIC DNA]</scope>
    <source>
        <strain evidence="1 2">DSM 23857</strain>
    </source>
</reference>
<protein>
    <submittedName>
        <fullName evidence="1">NAD(P)-dependent dehydrogenase (Short-subunit alcohol dehydrogenase family)</fullName>
    </submittedName>
</protein>
<name>A0A327Q3A8_9BACT</name>
<dbReference type="PANTHER" id="PTHR44147">
    <property type="entry name" value="DEHYDROGENASE/REDUCTASE SDR FAMILY MEMBER 1"/>
    <property type="match status" value="1"/>
</dbReference>
<dbReference type="OrthoDB" id="63584at2"/>
<evidence type="ECO:0000313" key="1">
    <source>
        <dbReference type="EMBL" id="RAI98513.1"/>
    </source>
</evidence>
<gene>
    <name evidence="1" type="ORF">LX64_04875</name>
</gene>
<dbReference type="PRINTS" id="PR00081">
    <property type="entry name" value="GDHRDH"/>
</dbReference>
<organism evidence="1 2">
    <name type="scientific">Chitinophaga skermanii</name>
    <dbReference type="NCBI Taxonomy" id="331697"/>
    <lineage>
        <taxon>Bacteria</taxon>
        <taxon>Pseudomonadati</taxon>
        <taxon>Bacteroidota</taxon>
        <taxon>Chitinophagia</taxon>
        <taxon>Chitinophagales</taxon>
        <taxon>Chitinophagaceae</taxon>
        <taxon>Chitinophaga</taxon>
    </lineage>
</organism>
<comment type="caution">
    <text evidence="1">The sequence shown here is derived from an EMBL/GenBank/DDBJ whole genome shotgun (WGS) entry which is preliminary data.</text>
</comment>
<dbReference type="Proteomes" id="UP000249547">
    <property type="component" value="Unassembled WGS sequence"/>
</dbReference>
<dbReference type="EMBL" id="QLLL01000012">
    <property type="protein sequence ID" value="RAI98513.1"/>
    <property type="molecule type" value="Genomic_DNA"/>
</dbReference>
<dbReference type="RefSeq" id="WP_111600257.1">
    <property type="nucleotide sequence ID" value="NZ_QLLL01000012.1"/>
</dbReference>